<name>F8FF30_PAEMK</name>
<dbReference type="Proteomes" id="UP000006620">
    <property type="component" value="Chromosome"/>
</dbReference>
<accession>F8FF30</accession>
<evidence type="ECO:0008006" key="3">
    <source>
        <dbReference type="Google" id="ProtNLM"/>
    </source>
</evidence>
<dbReference type="HOGENOM" id="CLU_219437_0_0_9"/>
<gene>
    <name evidence="1" type="ordered locus">KNP414_01163</name>
</gene>
<reference evidence="2" key="1">
    <citation type="submission" date="2011-06" db="EMBL/GenBank/DDBJ databases">
        <title>Complete genome sequence of Paenibacillus mucilaginosus KNP414.</title>
        <authorList>
            <person name="Wang J."/>
            <person name="Hu S."/>
            <person name="Hu X."/>
            <person name="Zhang B."/>
            <person name="Dong D."/>
            <person name="Zhang S."/>
            <person name="Zhao K."/>
            <person name="Wu D."/>
        </authorList>
    </citation>
    <scope>NUCLEOTIDE SEQUENCE [LARGE SCALE GENOMIC DNA]</scope>
    <source>
        <strain evidence="2">KNP414</strain>
    </source>
</reference>
<dbReference type="PATRIC" id="fig|1036673.3.peg.1012"/>
<evidence type="ECO:0000313" key="2">
    <source>
        <dbReference type="Proteomes" id="UP000006620"/>
    </source>
</evidence>
<dbReference type="KEGG" id="pms:KNP414_01163"/>
<reference evidence="1 2" key="2">
    <citation type="journal article" date="2013" name="Genome Announc.">
        <title>Genome Sequence of Growth-Improving Paenibacillus mucilaginosus Strain KNP414.</title>
        <authorList>
            <person name="Lu J.J."/>
            <person name="Wang J.F."/>
            <person name="Hu X.F."/>
        </authorList>
    </citation>
    <scope>NUCLEOTIDE SEQUENCE [LARGE SCALE GENOMIC DNA]</scope>
    <source>
        <strain evidence="1 2">KNP414</strain>
    </source>
</reference>
<protein>
    <recommendedName>
        <fullName evidence="3">Alpha/beta hydrolase</fullName>
    </recommendedName>
</protein>
<dbReference type="InterPro" id="IPR029058">
    <property type="entry name" value="AB_hydrolase_fold"/>
</dbReference>
<dbReference type="EMBL" id="CP002869">
    <property type="protein sequence ID" value="AEI39730.1"/>
    <property type="molecule type" value="Genomic_DNA"/>
</dbReference>
<sequence>MAAEPKELYVVKDARHIDLYDRKDLIPFDKLESFFKASLN</sequence>
<proteinExistence type="predicted"/>
<dbReference type="Gene3D" id="3.40.50.1820">
    <property type="entry name" value="alpha/beta hydrolase"/>
    <property type="match status" value="1"/>
</dbReference>
<dbReference type="AlphaFoldDB" id="F8FF30"/>
<organism evidence="1 2">
    <name type="scientific">Paenibacillus mucilaginosus (strain KNP414)</name>
    <dbReference type="NCBI Taxonomy" id="1036673"/>
    <lineage>
        <taxon>Bacteria</taxon>
        <taxon>Bacillati</taxon>
        <taxon>Bacillota</taxon>
        <taxon>Bacilli</taxon>
        <taxon>Bacillales</taxon>
        <taxon>Paenibacillaceae</taxon>
        <taxon>Paenibacillus</taxon>
    </lineage>
</organism>
<evidence type="ECO:0000313" key="1">
    <source>
        <dbReference type="EMBL" id="AEI39730.1"/>
    </source>
</evidence>